<comment type="caution">
    <text evidence="9">The sequence shown here is derived from an EMBL/GenBank/DDBJ whole genome shotgun (WGS) entry which is preliminary data.</text>
</comment>
<keyword evidence="1 7" id="KW-0436">Ligase</keyword>
<evidence type="ECO:0000259" key="8">
    <source>
        <dbReference type="Pfam" id="PF00749"/>
    </source>
</evidence>
<dbReference type="Gene3D" id="3.40.50.620">
    <property type="entry name" value="HUPs"/>
    <property type="match status" value="1"/>
</dbReference>
<protein>
    <submittedName>
        <fullName evidence="9">tRNA glutamyl-Q(34) synthetase GluQRS</fullName>
    </submittedName>
</protein>
<dbReference type="SUPFAM" id="SSF52374">
    <property type="entry name" value="Nucleotidylyl transferase"/>
    <property type="match status" value="1"/>
</dbReference>
<evidence type="ECO:0000256" key="3">
    <source>
        <dbReference type="ARBA" id="ARBA00022741"/>
    </source>
</evidence>
<organism evidence="9 10">
    <name type="scientific">Galliscardovia ingluviei</name>
    <dbReference type="NCBI Taxonomy" id="1769422"/>
    <lineage>
        <taxon>Bacteria</taxon>
        <taxon>Bacillati</taxon>
        <taxon>Actinomycetota</taxon>
        <taxon>Actinomycetes</taxon>
        <taxon>Bifidobacteriales</taxon>
        <taxon>Bifidobacteriaceae</taxon>
        <taxon>Galliscardovia</taxon>
    </lineage>
</organism>
<comment type="similarity">
    <text evidence="7">Belongs to the class-I aminoacyl-tRNA synthetase family.</text>
</comment>
<dbReference type="GO" id="GO:0004818">
    <property type="term" value="F:glutamate-tRNA ligase activity"/>
    <property type="evidence" value="ECO:0007669"/>
    <property type="project" value="TreeGrafter"/>
</dbReference>
<keyword evidence="10" id="KW-1185">Reference proteome</keyword>
<evidence type="ECO:0000313" key="10">
    <source>
        <dbReference type="Proteomes" id="UP000619536"/>
    </source>
</evidence>
<name>A0A8J3EWP7_9BIFI</name>
<sequence>MTADNQTVDSCVGSTVSSYSMKHCVEQTVNNAGQYCVQNTALVHNTHIAHSNVTTKQSKPLGRFAPSPTGRMHLGNIVAAVAAWAACEGNMLLRIEDVDTDRARQDADRWIMDDLHWLGLDWVGEPQYQSQRTEFYTEALRNLPVYPCYCTRAQIRAASAPQEGDGFVLYPGTCRPKHVTPGLYSAVERQDFAEGKEWLAQNRPVVERQTNAHQRFAWRLAVPQLGESESVIRFTDEHAGVQEYAVAQQLGDTILRRSDGLFSYQLAVSVDDALMGVTQVVRGRDLLRSTALQLYIRHVLQQAHIVPVVPDPQFAHIGLIRDSDGTRMAKRLQSIDMGVIRQSTHSAQAVLGICAQLLGLQDSFTPVTSNELQYLWKCRHGDRVYSDTVCDMAAILGSLA</sequence>
<dbReference type="Pfam" id="PF00749">
    <property type="entry name" value="tRNA-synt_1c"/>
    <property type="match status" value="1"/>
</dbReference>
<dbReference type="RefSeq" id="WP_188355164.1">
    <property type="nucleotide sequence ID" value="NZ_BMDH01000002.1"/>
</dbReference>
<dbReference type="AlphaFoldDB" id="A0A8J3EWP7"/>
<evidence type="ECO:0000256" key="5">
    <source>
        <dbReference type="ARBA" id="ARBA00022840"/>
    </source>
</evidence>
<accession>A0A8J3EWP7</accession>
<keyword evidence="3 7" id="KW-0547">Nucleotide-binding</keyword>
<dbReference type="GO" id="GO:0006424">
    <property type="term" value="P:glutamyl-tRNA aminoacylation"/>
    <property type="evidence" value="ECO:0007669"/>
    <property type="project" value="TreeGrafter"/>
</dbReference>
<keyword evidence="4" id="KW-0862">Zinc</keyword>
<dbReference type="InterPro" id="IPR000924">
    <property type="entry name" value="Glu/Gln-tRNA-synth"/>
</dbReference>
<dbReference type="GO" id="GO:0005829">
    <property type="term" value="C:cytosol"/>
    <property type="evidence" value="ECO:0007669"/>
    <property type="project" value="TreeGrafter"/>
</dbReference>
<dbReference type="InterPro" id="IPR049940">
    <property type="entry name" value="GluQ/Sye"/>
</dbReference>
<keyword evidence="6 7" id="KW-0030">Aminoacyl-tRNA synthetase</keyword>
<keyword evidence="7" id="KW-0648">Protein biosynthesis</keyword>
<evidence type="ECO:0000256" key="1">
    <source>
        <dbReference type="ARBA" id="ARBA00022598"/>
    </source>
</evidence>
<proteinExistence type="inferred from homology"/>
<evidence type="ECO:0000256" key="4">
    <source>
        <dbReference type="ARBA" id="ARBA00022833"/>
    </source>
</evidence>
<keyword evidence="5 7" id="KW-0067">ATP-binding</keyword>
<reference evidence="9" key="2">
    <citation type="submission" date="2020-09" db="EMBL/GenBank/DDBJ databases">
        <authorList>
            <person name="Sun Q."/>
            <person name="Sedlacek I."/>
        </authorList>
    </citation>
    <scope>NUCLEOTIDE SEQUENCE</scope>
    <source>
        <strain evidence="9">CCM 8606</strain>
    </source>
</reference>
<dbReference type="PANTHER" id="PTHR43311:SF1">
    <property type="entry name" value="GLUTAMYL-Q TRNA(ASP) SYNTHETASE"/>
    <property type="match status" value="1"/>
</dbReference>
<evidence type="ECO:0000256" key="6">
    <source>
        <dbReference type="ARBA" id="ARBA00023146"/>
    </source>
</evidence>
<evidence type="ECO:0000313" key="9">
    <source>
        <dbReference type="EMBL" id="GGI14255.1"/>
    </source>
</evidence>
<dbReference type="Proteomes" id="UP000619536">
    <property type="component" value="Unassembled WGS sequence"/>
</dbReference>
<reference evidence="9" key="1">
    <citation type="journal article" date="2014" name="Int. J. Syst. Evol. Microbiol.">
        <title>Complete genome sequence of Corynebacterium casei LMG S-19264T (=DSM 44701T), isolated from a smear-ripened cheese.</title>
        <authorList>
            <consortium name="US DOE Joint Genome Institute (JGI-PGF)"/>
            <person name="Walter F."/>
            <person name="Albersmeier A."/>
            <person name="Kalinowski J."/>
            <person name="Ruckert C."/>
        </authorList>
    </citation>
    <scope>NUCLEOTIDE SEQUENCE</scope>
    <source>
        <strain evidence="9">CCM 8606</strain>
    </source>
</reference>
<dbReference type="InterPro" id="IPR020058">
    <property type="entry name" value="Glu/Gln-tRNA-synth_Ib_cat-dom"/>
</dbReference>
<dbReference type="InterPro" id="IPR001412">
    <property type="entry name" value="aa-tRNA-synth_I_CS"/>
</dbReference>
<dbReference type="PROSITE" id="PS00178">
    <property type="entry name" value="AA_TRNA_LIGASE_I"/>
    <property type="match status" value="1"/>
</dbReference>
<feature type="domain" description="Glutamyl/glutaminyl-tRNA synthetase class Ib catalytic" evidence="8">
    <location>
        <begin position="63"/>
        <end position="345"/>
    </location>
</feature>
<evidence type="ECO:0000256" key="7">
    <source>
        <dbReference type="RuleBase" id="RU363037"/>
    </source>
</evidence>
<dbReference type="InterPro" id="IPR014729">
    <property type="entry name" value="Rossmann-like_a/b/a_fold"/>
</dbReference>
<gene>
    <name evidence="9" type="primary">gluQ</name>
    <name evidence="9" type="ORF">GCM10007377_10020</name>
</gene>
<dbReference type="GO" id="GO:0005524">
    <property type="term" value="F:ATP binding"/>
    <property type="evidence" value="ECO:0007669"/>
    <property type="project" value="UniProtKB-KW"/>
</dbReference>
<evidence type="ECO:0000256" key="2">
    <source>
        <dbReference type="ARBA" id="ARBA00022723"/>
    </source>
</evidence>
<dbReference type="EMBL" id="BMDH01000002">
    <property type="protein sequence ID" value="GGI14255.1"/>
    <property type="molecule type" value="Genomic_DNA"/>
</dbReference>
<dbReference type="PANTHER" id="PTHR43311">
    <property type="entry name" value="GLUTAMATE--TRNA LIGASE"/>
    <property type="match status" value="1"/>
</dbReference>
<dbReference type="PRINTS" id="PR00987">
    <property type="entry name" value="TRNASYNTHGLU"/>
</dbReference>
<keyword evidence="2" id="KW-0479">Metal-binding</keyword>